<keyword evidence="8" id="KW-0812">Transmembrane</keyword>
<dbReference type="SUPFAM" id="SSF55874">
    <property type="entry name" value="ATPase domain of HSP90 chaperone/DNA topoisomerase II/histidine kinase"/>
    <property type="match status" value="1"/>
</dbReference>
<dbReference type="InterPro" id="IPR004358">
    <property type="entry name" value="Sig_transdc_His_kin-like_C"/>
</dbReference>
<dbReference type="Pfam" id="PF00512">
    <property type="entry name" value="HisKA"/>
    <property type="match status" value="1"/>
</dbReference>
<evidence type="ECO:0000256" key="6">
    <source>
        <dbReference type="ARBA" id="ARBA00022777"/>
    </source>
</evidence>
<evidence type="ECO:0000256" key="5">
    <source>
        <dbReference type="ARBA" id="ARBA00022679"/>
    </source>
</evidence>
<accession>A0A9J6QNZ8</accession>
<protein>
    <recommendedName>
        <fullName evidence="3">histidine kinase</fullName>
        <ecNumber evidence="3">2.7.13.3</ecNumber>
    </recommendedName>
</protein>
<feature type="transmembrane region" description="Helical" evidence="8">
    <location>
        <begin position="12"/>
        <end position="31"/>
    </location>
</feature>
<dbReference type="PANTHER" id="PTHR45453:SF1">
    <property type="entry name" value="PHOSPHATE REGULON SENSOR PROTEIN PHOR"/>
    <property type="match status" value="1"/>
</dbReference>
<dbReference type="GO" id="GO:0000155">
    <property type="term" value="F:phosphorelay sensor kinase activity"/>
    <property type="evidence" value="ECO:0007669"/>
    <property type="project" value="InterPro"/>
</dbReference>
<dbReference type="PRINTS" id="PR00344">
    <property type="entry name" value="BCTRLSENSOR"/>
</dbReference>
<comment type="subcellular location">
    <subcellularLocation>
        <location evidence="2">Membrane</location>
    </subcellularLocation>
</comment>
<comment type="catalytic activity">
    <reaction evidence="1">
        <text>ATP + protein L-histidine = ADP + protein N-phospho-L-histidine.</text>
        <dbReference type="EC" id="2.7.13.3"/>
    </reaction>
</comment>
<dbReference type="InterPro" id="IPR036097">
    <property type="entry name" value="HisK_dim/P_sf"/>
</dbReference>
<keyword evidence="7" id="KW-0902">Two-component regulatory system</keyword>
<dbReference type="EMBL" id="JAOSHN010000002">
    <property type="protein sequence ID" value="MCU7377589.1"/>
    <property type="molecule type" value="Genomic_DNA"/>
</dbReference>
<proteinExistence type="predicted"/>
<dbReference type="SMART" id="SM00387">
    <property type="entry name" value="HATPase_c"/>
    <property type="match status" value="1"/>
</dbReference>
<dbReference type="CDD" id="cd00082">
    <property type="entry name" value="HisKA"/>
    <property type="match status" value="1"/>
</dbReference>
<dbReference type="Gene3D" id="3.30.565.10">
    <property type="entry name" value="Histidine kinase-like ATPase, C-terminal domain"/>
    <property type="match status" value="1"/>
</dbReference>
<dbReference type="GO" id="GO:0004721">
    <property type="term" value="F:phosphoprotein phosphatase activity"/>
    <property type="evidence" value="ECO:0007669"/>
    <property type="project" value="TreeGrafter"/>
</dbReference>
<evidence type="ECO:0000313" key="11">
    <source>
        <dbReference type="Proteomes" id="UP001065549"/>
    </source>
</evidence>
<evidence type="ECO:0000256" key="3">
    <source>
        <dbReference type="ARBA" id="ARBA00012438"/>
    </source>
</evidence>
<evidence type="ECO:0000313" key="10">
    <source>
        <dbReference type="EMBL" id="MCU7377589.1"/>
    </source>
</evidence>
<feature type="domain" description="Histidine kinase" evidence="9">
    <location>
        <begin position="195"/>
        <end position="408"/>
    </location>
</feature>
<dbReference type="InterPro" id="IPR003594">
    <property type="entry name" value="HATPase_dom"/>
</dbReference>
<dbReference type="PANTHER" id="PTHR45453">
    <property type="entry name" value="PHOSPHATE REGULON SENSOR PROTEIN PHOR"/>
    <property type="match status" value="1"/>
</dbReference>
<name>A0A9J6QNZ8_9FIRM</name>
<dbReference type="EC" id="2.7.13.3" evidence="3"/>
<evidence type="ECO:0000256" key="8">
    <source>
        <dbReference type="SAM" id="Phobius"/>
    </source>
</evidence>
<dbReference type="SUPFAM" id="SSF47384">
    <property type="entry name" value="Homodimeric domain of signal transducing histidine kinase"/>
    <property type="match status" value="1"/>
</dbReference>
<dbReference type="Proteomes" id="UP001065549">
    <property type="component" value="Unassembled WGS sequence"/>
</dbReference>
<dbReference type="GO" id="GO:0005886">
    <property type="term" value="C:plasma membrane"/>
    <property type="evidence" value="ECO:0007669"/>
    <property type="project" value="TreeGrafter"/>
</dbReference>
<organism evidence="10 11">
    <name type="scientific">Hominibacterium faecale</name>
    <dbReference type="NCBI Taxonomy" id="2839743"/>
    <lineage>
        <taxon>Bacteria</taxon>
        <taxon>Bacillati</taxon>
        <taxon>Bacillota</taxon>
        <taxon>Clostridia</taxon>
        <taxon>Peptostreptococcales</taxon>
        <taxon>Anaerovoracaceae</taxon>
        <taxon>Hominibacterium</taxon>
    </lineage>
</organism>
<sequence>MSFIHETQSRKFLLFLILFIMVIAGSSLFTYQQQKTALKDIKLLHDYATASALVEQKIPADKAAAVLTNATITAAGKKIAAQIGISEHTDLRFLPILRSKQADFARMLTLQTLALSVLLLIGSILFLWKREKLYLLAIQRINRFVDGDFSAHLPRAGEGTLYRLFAAVDSLSSALQAKSEAEHNARRFLRETISDISHQLKTPLSALNMYNEIIAGEADNPSAVAEFSKKTSQSLSRMESLIGAMLKIARLDTGSISFEKEWHSASELVEKSIEQLRLRAEQEGKRLSFSGPSQTILCDLEWTSEAITNIVKNALDHTGPEGQIDITWERSQTMLRLFIADNGPGIRPEDFHHIFKRFYRSKSSLDTPGIGLGLPLAKAIIEGQGGLISVQSAPGKGTVFTLSFLTDL</sequence>
<dbReference type="GO" id="GO:0016036">
    <property type="term" value="P:cellular response to phosphate starvation"/>
    <property type="evidence" value="ECO:0007669"/>
    <property type="project" value="TreeGrafter"/>
</dbReference>
<dbReference type="InterPro" id="IPR050351">
    <property type="entry name" value="BphY/WalK/GraS-like"/>
</dbReference>
<evidence type="ECO:0000259" key="9">
    <source>
        <dbReference type="PROSITE" id="PS50109"/>
    </source>
</evidence>
<dbReference type="InterPro" id="IPR005467">
    <property type="entry name" value="His_kinase_dom"/>
</dbReference>
<dbReference type="RefSeq" id="WP_253020119.1">
    <property type="nucleotide sequence ID" value="NZ_JAOSHN010000002.1"/>
</dbReference>
<dbReference type="PROSITE" id="PS50109">
    <property type="entry name" value="HIS_KIN"/>
    <property type="match status" value="1"/>
</dbReference>
<evidence type="ECO:0000256" key="4">
    <source>
        <dbReference type="ARBA" id="ARBA00022553"/>
    </source>
</evidence>
<gene>
    <name evidence="10" type="ORF">OBO34_04375</name>
</gene>
<dbReference type="Gene3D" id="1.10.287.130">
    <property type="match status" value="1"/>
</dbReference>
<evidence type="ECO:0000256" key="7">
    <source>
        <dbReference type="ARBA" id="ARBA00023012"/>
    </source>
</evidence>
<dbReference type="InterPro" id="IPR003661">
    <property type="entry name" value="HisK_dim/P_dom"/>
</dbReference>
<keyword evidence="4" id="KW-0597">Phosphoprotein</keyword>
<dbReference type="SMART" id="SM00388">
    <property type="entry name" value="HisKA"/>
    <property type="match status" value="1"/>
</dbReference>
<dbReference type="AlphaFoldDB" id="A0A9J6QNZ8"/>
<keyword evidence="8" id="KW-1133">Transmembrane helix</keyword>
<evidence type="ECO:0000256" key="2">
    <source>
        <dbReference type="ARBA" id="ARBA00004370"/>
    </source>
</evidence>
<reference evidence="10" key="1">
    <citation type="submission" date="2022-09" db="EMBL/GenBank/DDBJ databases">
        <title>Culturomic study of gut microbiota in children with autism spectrum disorder.</title>
        <authorList>
            <person name="Efimov B.A."/>
            <person name="Chaplin A.V."/>
            <person name="Sokolova S.R."/>
            <person name="Pikina A.P."/>
            <person name="Korzhanova M."/>
            <person name="Belova V."/>
            <person name="Korostin D."/>
        </authorList>
    </citation>
    <scope>NUCLEOTIDE SEQUENCE</scope>
    <source>
        <strain evidence="10">ASD5510</strain>
    </source>
</reference>
<keyword evidence="5" id="KW-0808">Transferase</keyword>
<comment type="caution">
    <text evidence="10">The sequence shown here is derived from an EMBL/GenBank/DDBJ whole genome shotgun (WGS) entry which is preliminary data.</text>
</comment>
<keyword evidence="6 10" id="KW-0418">Kinase</keyword>
<keyword evidence="11" id="KW-1185">Reference proteome</keyword>
<dbReference type="InterPro" id="IPR036890">
    <property type="entry name" value="HATPase_C_sf"/>
</dbReference>
<keyword evidence="8" id="KW-0472">Membrane</keyword>
<dbReference type="Pfam" id="PF02518">
    <property type="entry name" value="HATPase_c"/>
    <property type="match status" value="1"/>
</dbReference>
<evidence type="ECO:0000256" key="1">
    <source>
        <dbReference type="ARBA" id="ARBA00000085"/>
    </source>
</evidence>
<feature type="transmembrane region" description="Helical" evidence="8">
    <location>
        <begin position="108"/>
        <end position="128"/>
    </location>
</feature>
<dbReference type="CDD" id="cd00075">
    <property type="entry name" value="HATPase"/>
    <property type="match status" value="1"/>
</dbReference>